<name>A0A9E7U651_9EURY</name>
<sequence length="438" mass="49135">MSADPPGPKGVPLLGNTGQYARDPFRFMTAVGEAYGDLARLELAGEPTFMLTNPADIETVLVGDGDSFVKPEFGGDDAVENLLGNGLLTSEGEFWRDQRRLAGQAFDPNRISDLAGMMVEHTESMVERWEPGEPIDVRTELAKVTVRIIVNAMFGTDVDRETTERVQAALEPLGERFEPDPLRFLTPNWLPTAENRSFGESVRTLEGVLDDIVAERRAAGYAEGDDLLSVLLRAQDRGEQADSTLRDEMMTMLLAGHDTTALTLTYTYYLLGKHSEAKARLHEEVDAVDGRPTAADAMGFEYTSNVLNEAMRLYPPVYVLFRSPTRDVEFGGYHVPEGAFLMLPQWVVHRSERYWEDPLAFDPDRWDRRERHRFAFFPFGGGKRICIGKQFSLLESKLILATVARHYDLELVDDGELTLRPTLTMHPADPVEVVPRPR</sequence>
<dbReference type="Pfam" id="PF00067">
    <property type="entry name" value="p450"/>
    <property type="match status" value="1"/>
</dbReference>
<dbReference type="PRINTS" id="PR00385">
    <property type="entry name" value="P450"/>
</dbReference>
<gene>
    <name evidence="8" type="ORF">N0B31_07430</name>
</gene>
<evidence type="ECO:0000256" key="6">
    <source>
        <dbReference type="ARBA" id="ARBA00023033"/>
    </source>
</evidence>
<evidence type="ECO:0000256" key="4">
    <source>
        <dbReference type="ARBA" id="ARBA00023002"/>
    </source>
</evidence>
<reference evidence="8" key="1">
    <citation type="submission" date="2022-09" db="EMBL/GenBank/DDBJ databases">
        <title>Diverse halophilic archaea isolated from saline environments.</title>
        <authorList>
            <person name="Cui H.-L."/>
        </authorList>
    </citation>
    <scope>NUCLEOTIDE SEQUENCE</scope>
    <source>
        <strain evidence="8">ZS-35-S2</strain>
    </source>
</reference>
<keyword evidence="5 7" id="KW-0408">Iron</keyword>
<dbReference type="InterPro" id="IPR036396">
    <property type="entry name" value="Cyt_P450_sf"/>
</dbReference>
<evidence type="ECO:0000256" key="5">
    <source>
        <dbReference type="ARBA" id="ARBA00023004"/>
    </source>
</evidence>
<proteinExistence type="inferred from homology"/>
<dbReference type="GeneID" id="74942242"/>
<keyword evidence="9" id="KW-1185">Reference proteome</keyword>
<evidence type="ECO:0000256" key="1">
    <source>
        <dbReference type="ARBA" id="ARBA00010617"/>
    </source>
</evidence>
<dbReference type="InterPro" id="IPR002401">
    <property type="entry name" value="Cyt_P450_E_grp-I"/>
</dbReference>
<dbReference type="Gene3D" id="1.10.630.10">
    <property type="entry name" value="Cytochrome P450"/>
    <property type="match status" value="1"/>
</dbReference>
<dbReference type="Proteomes" id="UP001057580">
    <property type="component" value="Chromosome"/>
</dbReference>
<protein>
    <submittedName>
        <fullName evidence="8">Cytochrome P450</fullName>
    </submittedName>
</protein>
<dbReference type="InterPro" id="IPR017972">
    <property type="entry name" value="Cyt_P450_CS"/>
</dbReference>
<dbReference type="InterPro" id="IPR001128">
    <property type="entry name" value="Cyt_P450"/>
</dbReference>
<evidence type="ECO:0000313" key="8">
    <source>
        <dbReference type="EMBL" id="UWM56115.1"/>
    </source>
</evidence>
<dbReference type="SUPFAM" id="SSF48264">
    <property type="entry name" value="Cytochrome P450"/>
    <property type="match status" value="1"/>
</dbReference>
<dbReference type="PROSITE" id="PS00086">
    <property type="entry name" value="CYTOCHROME_P450"/>
    <property type="match status" value="1"/>
</dbReference>
<keyword evidence="6 7" id="KW-0503">Monooxygenase</keyword>
<keyword evidence="4 7" id="KW-0560">Oxidoreductase</keyword>
<evidence type="ECO:0000256" key="3">
    <source>
        <dbReference type="ARBA" id="ARBA00022723"/>
    </source>
</evidence>
<evidence type="ECO:0000313" key="9">
    <source>
        <dbReference type="Proteomes" id="UP001057580"/>
    </source>
</evidence>
<keyword evidence="3 7" id="KW-0479">Metal-binding</keyword>
<dbReference type="GO" id="GO:0004497">
    <property type="term" value="F:monooxygenase activity"/>
    <property type="evidence" value="ECO:0007669"/>
    <property type="project" value="UniProtKB-KW"/>
</dbReference>
<accession>A0A9E7U651</accession>
<dbReference type="EMBL" id="CP104003">
    <property type="protein sequence ID" value="UWM56115.1"/>
    <property type="molecule type" value="Genomic_DNA"/>
</dbReference>
<dbReference type="KEGG" id="ssai:N0B31_07430"/>
<dbReference type="PRINTS" id="PR00463">
    <property type="entry name" value="EP450I"/>
</dbReference>
<dbReference type="PANTHER" id="PTHR24291:SF50">
    <property type="entry name" value="BIFUNCTIONAL ALBAFLAVENONE MONOOXYGENASE_TERPENE SYNTHASE"/>
    <property type="match status" value="1"/>
</dbReference>
<dbReference type="RefSeq" id="WP_260595235.1">
    <property type="nucleotide sequence ID" value="NZ_CP104003.1"/>
</dbReference>
<organism evidence="8 9">
    <name type="scientific">Salinirubellus salinus</name>
    <dbReference type="NCBI Taxonomy" id="1364945"/>
    <lineage>
        <taxon>Archaea</taxon>
        <taxon>Methanobacteriati</taxon>
        <taxon>Methanobacteriota</taxon>
        <taxon>Stenosarchaea group</taxon>
        <taxon>Halobacteria</taxon>
        <taxon>Halobacteriales</taxon>
        <taxon>Natronomonadaceae</taxon>
        <taxon>Salinirubellus</taxon>
    </lineage>
</organism>
<dbReference type="AlphaFoldDB" id="A0A9E7U651"/>
<dbReference type="GO" id="GO:0005506">
    <property type="term" value="F:iron ion binding"/>
    <property type="evidence" value="ECO:0007669"/>
    <property type="project" value="InterPro"/>
</dbReference>
<evidence type="ECO:0000256" key="2">
    <source>
        <dbReference type="ARBA" id="ARBA00022617"/>
    </source>
</evidence>
<dbReference type="GO" id="GO:0016705">
    <property type="term" value="F:oxidoreductase activity, acting on paired donors, with incorporation or reduction of molecular oxygen"/>
    <property type="evidence" value="ECO:0007669"/>
    <property type="project" value="InterPro"/>
</dbReference>
<dbReference type="GO" id="GO:0020037">
    <property type="term" value="F:heme binding"/>
    <property type="evidence" value="ECO:0007669"/>
    <property type="project" value="InterPro"/>
</dbReference>
<dbReference type="InterPro" id="IPR050196">
    <property type="entry name" value="Cytochrome_P450_Monoox"/>
</dbReference>
<keyword evidence="2 7" id="KW-0349">Heme</keyword>
<dbReference type="PANTHER" id="PTHR24291">
    <property type="entry name" value="CYTOCHROME P450 FAMILY 4"/>
    <property type="match status" value="1"/>
</dbReference>
<comment type="similarity">
    <text evidence="1 7">Belongs to the cytochrome P450 family.</text>
</comment>
<evidence type="ECO:0000256" key="7">
    <source>
        <dbReference type="RuleBase" id="RU000461"/>
    </source>
</evidence>